<sequence>MCTALTIRSNKGNNFFGRNMDIEYYFNQSVMVVPRNYKYQDKVTGNMVKGRYGIIGMGTVIDNHAALADGMNEKGLACAGLNFAGFAYYEKEPVKGRVNIAPYDFILWVLFNHETVDEVKKEIKNIELVDVPLNEKYPVPTLHWMVVDKTGKSIVVEKTKDEFAVYDNNIGVLTNNPTFDWHIINLSQYVGITEVYPKETRWCNQELEPLGVGAGTIGIPGDFSSVSRFVRIAFIKSRLPKVEDDLSGISQFFHMLDYTAMVKGGVMTVEGKEDFTVYSSCMNQEKGIYYYKTYNNNRINAIDINKEDLDGSNIKVFPYLIKQDINYEN</sequence>
<dbReference type="EMBL" id="SRYR01000009">
    <property type="protein sequence ID" value="TGY41147.1"/>
    <property type="molecule type" value="Genomic_DNA"/>
</dbReference>
<keyword evidence="4" id="KW-0443">Lipid metabolism</keyword>
<proteinExistence type="inferred from homology"/>
<evidence type="ECO:0000313" key="11">
    <source>
        <dbReference type="EMBL" id="TGY41147.1"/>
    </source>
</evidence>
<keyword evidence="3 11" id="KW-0378">Hydrolase</keyword>
<name>A0A4S2DGF8_9CLOT</name>
<dbReference type="OrthoDB" id="9794717at2"/>
<accession>A0A4S2DGF8</accession>
<dbReference type="EC" id="3.5.1.24" evidence="5"/>
<evidence type="ECO:0000256" key="5">
    <source>
        <dbReference type="ARBA" id="ARBA00044769"/>
    </source>
</evidence>
<dbReference type="CDD" id="cd00542">
    <property type="entry name" value="Ntn_PVA"/>
    <property type="match status" value="1"/>
</dbReference>
<dbReference type="RefSeq" id="WP_136007723.1">
    <property type="nucleotide sequence ID" value="NZ_SRYR01000009.1"/>
</dbReference>
<dbReference type="PANTHER" id="PTHR35527">
    <property type="entry name" value="CHOLOYLGLYCINE HYDROLASE"/>
    <property type="match status" value="1"/>
</dbReference>
<comment type="caution">
    <text evidence="11">The sequence shown here is derived from an EMBL/GenBank/DDBJ whole genome shotgun (WGS) entry which is preliminary data.</text>
</comment>
<protein>
    <recommendedName>
        <fullName evidence="5">choloylglycine hydrolase</fullName>
        <ecNumber evidence="5">3.5.1.24</ecNumber>
    </recommendedName>
    <alternativeName>
        <fullName evidence="6">Bile salt hydrolase</fullName>
    </alternativeName>
    <alternativeName>
        <fullName evidence="7">Choloylglycine hydrolase</fullName>
    </alternativeName>
</protein>
<dbReference type="GO" id="GO:0045302">
    <property type="term" value="F:choloylglycine hydrolase activity"/>
    <property type="evidence" value="ECO:0007669"/>
    <property type="project" value="UniProtKB-EC"/>
</dbReference>
<evidence type="ECO:0000313" key="12">
    <source>
        <dbReference type="Proteomes" id="UP000306888"/>
    </source>
</evidence>
<comment type="catalytic activity">
    <reaction evidence="9">
        <text>taurodeoxycholate + H2O = deoxycholate + taurine</text>
        <dbReference type="Rhea" id="RHEA:47556"/>
        <dbReference type="ChEBI" id="CHEBI:15377"/>
        <dbReference type="ChEBI" id="CHEBI:23614"/>
        <dbReference type="ChEBI" id="CHEBI:36261"/>
        <dbReference type="ChEBI" id="CHEBI:507393"/>
    </reaction>
    <physiologicalReaction direction="left-to-right" evidence="9">
        <dbReference type="Rhea" id="RHEA:47557"/>
    </physiologicalReaction>
</comment>
<dbReference type="Proteomes" id="UP000306888">
    <property type="component" value="Unassembled WGS sequence"/>
</dbReference>
<comment type="pathway">
    <text evidence="1">Lipid metabolism; bile acid biosynthesis.</text>
</comment>
<gene>
    <name evidence="11" type="ORF">E5347_13325</name>
</gene>
<dbReference type="InterPro" id="IPR029132">
    <property type="entry name" value="CBAH/NAAA_C"/>
</dbReference>
<keyword evidence="12" id="KW-1185">Reference proteome</keyword>
<evidence type="ECO:0000256" key="2">
    <source>
        <dbReference type="ARBA" id="ARBA00006625"/>
    </source>
</evidence>
<dbReference type="PANTHER" id="PTHR35527:SF2">
    <property type="entry name" value="HYDROLASE"/>
    <property type="match status" value="1"/>
</dbReference>
<dbReference type="SUPFAM" id="SSF56235">
    <property type="entry name" value="N-terminal nucleophile aminohydrolases (Ntn hydrolases)"/>
    <property type="match status" value="1"/>
</dbReference>
<evidence type="ECO:0000256" key="7">
    <source>
        <dbReference type="ARBA" id="ARBA00044806"/>
    </source>
</evidence>
<evidence type="ECO:0000259" key="10">
    <source>
        <dbReference type="Pfam" id="PF02275"/>
    </source>
</evidence>
<evidence type="ECO:0000256" key="6">
    <source>
        <dbReference type="ARBA" id="ARBA00044804"/>
    </source>
</evidence>
<dbReference type="InterPro" id="IPR047711">
    <property type="entry name" value="CBAH"/>
</dbReference>
<dbReference type="Gene3D" id="3.60.60.10">
    <property type="entry name" value="Penicillin V Acylase, Chain A"/>
    <property type="match status" value="1"/>
</dbReference>
<feature type="domain" description="Choloylglycine hydrolase/NAAA C-terminal" evidence="10">
    <location>
        <begin position="2"/>
        <end position="316"/>
    </location>
</feature>
<dbReference type="InterPro" id="IPR052193">
    <property type="entry name" value="Peptidase_C59"/>
</dbReference>
<dbReference type="GO" id="GO:0006629">
    <property type="term" value="P:lipid metabolic process"/>
    <property type="evidence" value="ECO:0007669"/>
    <property type="project" value="UniProtKB-KW"/>
</dbReference>
<dbReference type="Pfam" id="PF02275">
    <property type="entry name" value="CBAH"/>
    <property type="match status" value="1"/>
</dbReference>
<dbReference type="InterPro" id="IPR029055">
    <property type="entry name" value="Ntn_hydrolases_N"/>
</dbReference>
<organism evidence="11 12">
    <name type="scientific">Clostridium sartagoforme</name>
    <dbReference type="NCBI Taxonomy" id="84031"/>
    <lineage>
        <taxon>Bacteria</taxon>
        <taxon>Bacillati</taxon>
        <taxon>Bacillota</taxon>
        <taxon>Clostridia</taxon>
        <taxon>Eubacteriales</taxon>
        <taxon>Clostridiaceae</taxon>
        <taxon>Clostridium</taxon>
    </lineage>
</organism>
<evidence type="ECO:0000256" key="9">
    <source>
        <dbReference type="ARBA" id="ARBA00048897"/>
    </source>
</evidence>
<dbReference type="AlphaFoldDB" id="A0A4S2DGF8"/>
<evidence type="ECO:0000256" key="3">
    <source>
        <dbReference type="ARBA" id="ARBA00022801"/>
    </source>
</evidence>
<reference evidence="11 12" key="1">
    <citation type="submission" date="2019-04" db="EMBL/GenBank/DDBJ databases">
        <title>Microbes associate with the intestines of laboratory mice.</title>
        <authorList>
            <person name="Navarre W."/>
            <person name="Wong E."/>
            <person name="Huang K."/>
            <person name="Tropini C."/>
            <person name="Ng K."/>
            <person name="Yu B."/>
        </authorList>
    </citation>
    <scope>NUCLEOTIDE SEQUENCE [LARGE SCALE GENOMIC DNA]</scope>
    <source>
        <strain evidence="11 12">NM50_B9-20</strain>
    </source>
</reference>
<evidence type="ECO:0000256" key="4">
    <source>
        <dbReference type="ARBA" id="ARBA00023098"/>
    </source>
</evidence>
<comment type="catalytic activity">
    <reaction evidence="8">
        <text>cholate + taurine = taurocholate + H2O</text>
        <dbReference type="Rhea" id="RHEA:47108"/>
        <dbReference type="ChEBI" id="CHEBI:15377"/>
        <dbReference type="ChEBI" id="CHEBI:29747"/>
        <dbReference type="ChEBI" id="CHEBI:36257"/>
        <dbReference type="ChEBI" id="CHEBI:507393"/>
    </reaction>
    <physiologicalReaction direction="right-to-left" evidence="8">
        <dbReference type="Rhea" id="RHEA:47110"/>
    </physiologicalReaction>
</comment>
<evidence type="ECO:0000256" key="8">
    <source>
        <dbReference type="ARBA" id="ARBA00047285"/>
    </source>
</evidence>
<comment type="similarity">
    <text evidence="2">Belongs to the peptidase C59 family.</text>
</comment>
<dbReference type="NCBIfam" id="NF038245">
    <property type="entry name" value="bile_salt_hydro"/>
    <property type="match status" value="1"/>
</dbReference>
<evidence type="ECO:0000256" key="1">
    <source>
        <dbReference type="ARBA" id="ARBA00004860"/>
    </source>
</evidence>